<dbReference type="Gene3D" id="1.10.287.660">
    <property type="entry name" value="Helix hairpin bin"/>
    <property type="match status" value="1"/>
</dbReference>
<organism evidence="10 11">
    <name type="scientific">Chanos chanos</name>
    <name type="common">Milkfish</name>
    <name type="synonym">Mugil chanos</name>
    <dbReference type="NCBI Taxonomy" id="29144"/>
    <lineage>
        <taxon>Eukaryota</taxon>
        <taxon>Metazoa</taxon>
        <taxon>Chordata</taxon>
        <taxon>Craniata</taxon>
        <taxon>Vertebrata</taxon>
        <taxon>Euteleostomi</taxon>
        <taxon>Actinopterygii</taxon>
        <taxon>Neopterygii</taxon>
        <taxon>Teleostei</taxon>
        <taxon>Ostariophysi</taxon>
        <taxon>Gonorynchiformes</taxon>
        <taxon>Chanidae</taxon>
        <taxon>Chanos</taxon>
    </lineage>
</organism>
<dbReference type="Gene3D" id="3.10.110.10">
    <property type="entry name" value="Ubiquitin Conjugating Enzyme"/>
    <property type="match status" value="1"/>
</dbReference>
<keyword evidence="5 7" id="KW-0653">Protein transport</keyword>
<dbReference type="AlphaFoldDB" id="A0A6J2WK21"/>
<dbReference type="Proteomes" id="UP000504632">
    <property type="component" value="Chromosome 11"/>
</dbReference>
<dbReference type="RefSeq" id="XP_030644012.1">
    <property type="nucleotide sequence ID" value="XM_030788152.1"/>
</dbReference>
<evidence type="ECO:0000256" key="5">
    <source>
        <dbReference type="ARBA" id="ARBA00022927"/>
    </source>
</evidence>
<dbReference type="InterPro" id="IPR037202">
    <property type="entry name" value="ESCRT_assembly_dom"/>
</dbReference>
<proteinExistence type="inferred from homology"/>
<dbReference type="InterPro" id="IPR009851">
    <property type="entry name" value="Mod_r"/>
</dbReference>
<dbReference type="InterPro" id="IPR029012">
    <property type="entry name" value="Helix_hairpin_bin_sf"/>
</dbReference>
<dbReference type="CTD" id="137492"/>
<dbReference type="PANTHER" id="PTHR13678">
    <property type="entry name" value="VACUOLAR PROTEIN SORTING-ASSOCIATED PROTEIN 37"/>
    <property type="match status" value="1"/>
</dbReference>
<evidence type="ECO:0000313" key="10">
    <source>
        <dbReference type="Proteomes" id="UP000504632"/>
    </source>
</evidence>
<gene>
    <name evidence="11" type="primary">vps37a</name>
</gene>
<dbReference type="PROSITE" id="PS51314">
    <property type="entry name" value="VPS37_C"/>
    <property type="match status" value="1"/>
</dbReference>
<evidence type="ECO:0000313" key="11">
    <source>
        <dbReference type="RefSeq" id="XP_030644012.1"/>
    </source>
</evidence>
<keyword evidence="4" id="KW-0967">Endosome</keyword>
<reference evidence="10" key="1">
    <citation type="submission" date="2024-06" db="UniProtKB">
        <authorList>
            <consortium name="RefSeq"/>
        </authorList>
    </citation>
    <scope>NUCLEOTIDE SEQUENCE [LARGE SCALE GENOMIC DNA]</scope>
</reference>
<dbReference type="SUPFAM" id="SSF54495">
    <property type="entry name" value="UBC-like"/>
    <property type="match status" value="1"/>
</dbReference>
<evidence type="ECO:0000259" key="9">
    <source>
        <dbReference type="PROSITE" id="PS51314"/>
    </source>
</evidence>
<dbReference type="GO" id="GO:0043162">
    <property type="term" value="P:ubiquitin-dependent protein catabolic process via the multivesicular body sorting pathway"/>
    <property type="evidence" value="ECO:0007669"/>
    <property type="project" value="TreeGrafter"/>
</dbReference>
<dbReference type="GO" id="GO:0031902">
    <property type="term" value="C:late endosome membrane"/>
    <property type="evidence" value="ECO:0007669"/>
    <property type="project" value="UniProtKB-SubCell"/>
</dbReference>
<name>A0A6J2WK21_CHACN</name>
<keyword evidence="3 7" id="KW-0813">Transport</keyword>
<dbReference type="GO" id="GO:0006612">
    <property type="term" value="P:protein targeting to membrane"/>
    <property type="evidence" value="ECO:0007669"/>
    <property type="project" value="TreeGrafter"/>
</dbReference>
<accession>A0A6J2WK21</accession>
<comment type="function">
    <text evidence="6">Component of the ESCRT-I complex, a regulator of vesicular trafficking process. Required for the sorting of endocytic ubiquitinated cargos into multivesicular bodies. May be involved in cell growth and differentiation.</text>
</comment>
<feature type="region of interest" description="Disordered" evidence="8">
    <location>
        <begin position="156"/>
        <end position="185"/>
    </location>
</feature>
<evidence type="ECO:0000256" key="4">
    <source>
        <dbReference type="ARBA" id="ARBA00022753"/>
    </source>
</evidence>
<dbReference type="GeneID" id="115824067"/>
<dbReference type="Pfam" id="PF07200">
    <property type="entry name" value="Mod_r"/>
    <property type="match status" value="1"/>
</dbReference>
<protein>
    <submittedName>
        <fullName evidence="11">Vacuolar protein sorting-associated protein 37A</fullName>
    </submittedName>
</protein>
<dbReference type="SUPFAM" id="SSF140111">
    <property type="entry name" value="Endosomal sorting complex assembly domain"/>
    <property type="match status" value="1"/>
</dbReference>
<dbReference type="OrthoDB" id="10260857at2759"/>
<evidence type="ECO:0000256" key="2">
    <source>
        <dbReference type="ARBA" id="ARBA00007617"/>
    </source>
</evidence>
<dbReference type="InterPro" id="IPR016135">
    <property type="entry name" value="UBQ-conjugating_enzyme/RWD"/>
</dbReference>
<comment type="subcellular location">
    <subcellularLocation>
        <location evidence="1">Late endosome membrane</location>
        <topology evidence="1">Peripheral membrane protein</topology>
    </subcellularLocation>
</comment>
<feature type="domain" description="VPS37 C-terminal" evidence="9">
    <location>
        <begin position="299"/>
        <end position="388"/>
    </location>
</feature>
<evidence type="ECO:0000256" key="1">
    <source>
        <dbReference type="ARBA" id="ARBA00004633"/>
    </source>
</evidence>
<dbReference type="PANTHER" id="PTHR13678:SF2">
    <property type="entry name" value="VACUOLAR PROTEIN SORTING-ASSOCIATED PROTEIN 37A"/>
    <property type="match status" value="1"/>
</dbReference>
<evidence type="ECO:0000256" key="7">
    <source>
        <dbReference type="PROSITE-ProRule" id="PRU00646"/>
    </source>
</evidence>
<evidence type="ECO:0000256" key="8">
    <source>
        <dbReference type="SAM" id="MobiDB-lite"/>
    </source>
</evidence>
<dbReference type="GO" id="GO:0000813">
    <property type="term" value="C:ESCRT I complex"/>
    <property type="evidence" value="ECO:0007669"/>
    <property type="project" value="UniProtKB-ARBA"/>
</dbReference>
<dbReference type="GO" id="GO:0006623">
    <property type="term" value="P:protein targeting to vacuole"/>
    <property type="evidence" value="ECO:0007669"/>
    <property type="project" value="TreeGrafter"/>
</dbReference>
<comment type="similarity">
    <text evidence="2">Belongs to the VPS37 family.</text>
</comment>
<evidence type="ECO:0000256" key="3">
    <source>
        <dbReference type="ARBA" id="ARBA00022448"/>
    </source>
</evidence>
<keyword evidence="10" id="KW-1185">Reference proteome</keyword>
<dbReference type="FunFam" id="1.10.287.660:FF:000002">
    <property type="entry name" value="Vacuolar protein sorting-associated protein 37A"/>
    <property type="match status" value="1"/>
</dbReference>
<dbReference type="InParanoid" id="A0A6J2WK21"/>
<dbReference type="CDD" id="cd11685">
    <property type="entry name" value="UEV_TSG101-like"/>
    <property type="match status" value="1"/>
</dbReference>
<reference evidence="11" key="2">
    <citation type="submission" date="2025-08" db="UniProtKB">
        <authorList>
            <consortium name="RefSeq"/>
        </authorList>
    </citation>
    <scope>IDENTIFICATION</scope>
</reference>
<evidence type="ECO:0000256" key="6">
    <source>
        <dbReference type="ARBA" id="ARBA00025010"/>
    </source>
</evidence>
<sequence length="388" mass="43358">MNWIFPLSKGSGPLPPLNSLQQQRQRQIESLKAAHSNIAEIQKDVEYRIPFTVNNSTISVNVLLPPQFPQEKPVVSVYPPVGHHLVDSNNGTMVTSPLITNFGMHSDLGKVVQSLLDEFWKSPPVLMSGPTNFPFMYKASGMAPYPTQSFHFLPSFPPQDGQRPIGPAPVPHPGTESQQAPPRPAAPAYGLITDLPLPVPTADSQTGLNGHMYKMPEIPETFPELSDLSVPQLKDMNEQDSILLDFFVCLPQLKQVTSDKEELVNSIVAMAKKNLQLEPQLEGKRQEMLLKYDQLTQMKSSFESKMQRQHELSESCSLSALQARLKVAAHQAEEESEETAENFLEGKTEIDDFLASFMEKRTLCHCRRAKEEKLQQAIIAHGQFPTTH</sequence>